<evidence type="ECO:0000313" key="4">
    <source>
        <dbReference type="Proteomes" id="UP001526201"/>
    </source>
</evidence>
<proteinExistence type="predicted"/>
<keyword evidence="2" id="KW-0732">Signal</keyword>
<protein>
    <submittedName>
        <fullName evidence="3">Intersectin-EH binding protein Ibp1</fullName>
    </submittedName>
</protein>
<dbReference type="Proteomes" id="UP001526201">
    <property type="component" value="Unassembled WGS sequence"/>
</dbReference>
<keyword evidence="4" id="KW-1185">Reference proteome</keyword>
<sequence>MSTLSGPRRLLLCGAFALAVAAAPGYAALASPSSSAPAVASCAAGETEDLYTDNCIPELSPTVPGGNSPTPVDSGQLTESTPGDPESIPEVDGIPCNGGRSSAACYGLEQDAVPDVVPHSTLSSSP</sequence>
<gene>
    <name evidence="3" type="ORF">H7J73_32750</name>
</gene>
<feature type="chain" id="PRO_5047333208" evidence="2">
    <location>
        <begin position="28"/>
        <end position="126"/>
    </location>
</feature>
<dbReference type="EMBL" id="JACKTY010000052">
    <property type="protein sequence ID" value="MCV7230785.1"/>
    <property type="molecule type" value="Genomic_DNA"/>
</dbReference>
<feature type="compositionally biased region" description="Polar residues" evidence="1">
    <location>
        <begin position="65"/>
        <end position="81"/>
    </location>
</feature>
<feature type="signal peptide" evidence="2">
    <location>
        <begin position="1"/>
        <end position="27"/>
    </location>
</feature>
<comment type="caution">
    <text evidence="3">The sequence shown here is derived from an EMBL/GenBank/DDBJ whole genome shotgun (WGS) entry which is preliminary data.</text>
</comment>
<evidence type="ECO:0000256" key="2">
    <source>
        <dbReference type="SAM" id="SignalP"/>
    </source>
</evidence>
<evidence type="ECO:0000313" key="3">
    <source>
        <dbReference type="EMBL" id="MCV7230785.1"/>
    </source>
</evidence>
<evidence type="ECO:0000256" key="1">
    <source>
        <dbReference type="SAM" id="MobiDB-lite"/>
    </source>
</evidence>
<dbReference type="PROSITE" id="PS51318">
    <property type="entry name" value="TAT"/>
    <property type="match status" value="1"/>
</dbReference>
<organism evidence="3 4">
    <name type="scientific">Mycolicibacterium komossense</name>
    <dbReference type="NCBI Taxonomy" id="1779"/>
    <lineage>
        <taxon>Bacteria</taxon>
        <taxon>Bacillati</taxon>
        <taxon>Actinomycetota</taxon>
        <taxon>Actinomycetes</taxon>
        <taxon>Mycobacteriales</taxon>
        <taxon>Mycobacteriaceae</taxon>
        <taxon>Mycolicibacterium</taxon>
    </lineage>
</organism>
<reference evidence="3 4" key="1">
    <citation type="journal article" date="2022" name="BMC Genomics">
        <title>Comparative genome analysis of mycobacteria focusing on tRNA and non-coding RNA.</title>
        <authorList>
            <person name="Behra P.R.K."/>
            <person name="Pettersson B.M.F."/>
            <person name="Ramesh M."/>
            <person name="Das S."/>
            <person name="Dasgupta S."/>
            <person name="Kirsebom L.A."/>
        </authorList>
    </citation>
    <scope>NUCLEOTIDE SEQUENCE [LARGE SCALE GENOMIC DNA]</scope>
    <source>
        <strain evidence="3 4">DSM 44078</strain>
    </source>
</reference>
<accession>A0ABT3CMW0</accession>
<feature type="region of interest" description="Disordered" evidence="1">
    <location>
        <begin position="54"/>
        <end position="94"/>
    </location>
</feature>
<name>A0ABT3CMW0_9MYCO</name>
<dbReference type="RefSeq" id="WP_264072080.1">
    <property type="nucleotide sequence ID" value="NZ_JACKTY010000052.1"/>
</dbReference>
<dbReference type="InterPro" id="IPR006311">
    <property type="entry name" value="TAT_signal"/>
</dbReference>